<dbReference type="Proteomes" id="UP001157502">
    <property type="component" value="Chromosome 8"/>
</dbReference>
<protein>
    <submittedName>
        <fullName evidence="1">Uncharacterized protein</fullName>
    </submittedName>
</protein>
<name>A0ACC2GXZ3_DALPE</name>
<evidence type="ECO:0000313" key="1">
    <source>
        <dbReference type="EMBL" id="KAJ8008574.1"/>
    </source>
</evidence>
<reference evidence="1" key="1">
    <citation type="submission" date="2021-05" db="EMBL/GenBank/DDBJ databases">
        <authorList>
            <person name="Pan Q."/>
            <person name="Jouanno E."/>
            <person name="Zahm M."/>
            <person name="Klopp C."/>
            <person name="Cabau C."/>
            <person name="Louis A."/>
            <person name="Berthelot C."/>
            <person name="Parey E."/>
            <person name="Roest Crollius H."/>
            <person name="Montfort J."/>
            <person name="Robinson-Rechavi M."/>
            <person name="Bouchez O."/>
            <person name="Lampietro C."/>
            <person name="Lopez Roques C."/>
            <person name="Donnadieu C."/>
            <person name="Postlethwait J."/>
            <person name="Bobe J."/>
            <person name="Dillon D."/>
            <person name="Chandos A."/>
            <person name="von Hippel F."/>
            <person name="Guiguen Y."/>
        </authorList>
    </citation>
    <scope>NUCLEOTIDE SEQUENCE</scope>
    <source>
        <strain evidence="1">YG-Jan2019</strain>
    </source>
</reference>
<keyword evidence="2" id="KW-1185">Reference proteome</keyword>
<evidence type="ECO:0000313" key="2">
    <source>
        <dbReference type="Proteomes" id="UP001157502"/>
    </source>
</evidence>
<proteinExistence type="predicted"/>
<gene>
    <name evidence="1" type="ORF">DPEC_G00106310</name>
</gene>
<accession>A0ACC2GXZ3</accession>
<organism evidence="1 2">
    <name type="scientific">Dallia pectoralis</name>
    <name type="common">Alaska blackfish</name>
    <dbReference type="NCBI Taxonomy" id="75939"/>
    <lineage>
        <taxon>Eukaryota</taxon>
        <taxon>Metazoa</taxon>
        <taxon>Chordata</taxon>
        <taxon>Craniata</taxon>
        <taxon>Vertebrata</taxon>
        <taxon>Euteleostomi</taxon>
        <taxon>Actinopterygii</taxon>
        <taxon>Neopterygii</taxon>
        <taxon>Teleostei</taxon>
        <taxon>Protacanthopterygii</taxon>
        <taxon>Esociformes</taxon>
        <taxon>Umbridae</taxon>
        <taxon>Dallia</taxon>
    </lineage>
</organism>
<sequence length="646" mass="71379">MKTTALKLLLLGVLYFSHVELHSDLLPQPVEKDPQDPSTIIDPTPTNPVPPIPTPAPTNPATVPPTTITVPPITTAPPRLTDAFLGPAECLDHNYTRLSCGRVFCPPWMRCMEGRCVCKLPYLCPKENMTSVCGHDGRTYLSYCMAMAVSCRSKKPIMSHFEDETCSKGSEKVQFNIDDQTGLVSLTMPGKRKLLVCGGTEWNIAAANVMCLKNNNLGASTASSVRYTDVEDMGADHCISVRCQGYENSLAECSFSDRTPCGRSDMVATVTCYQEPKVGSKCEFRCVNGKCVSLNETCDGVDHCGDRSDEMCCTACRGASFRCKSGVCVSKEALRDGVRDCLGGEDEMETHNVQPARRNPEFIQPQKEVKESRKLLEERIKCGIPNPMAAETEQKRKGKREKRVVGGEVAKPTQIQWQVAIQERGRIDCGGAYIGGCWVLTAAHCVRPKPDAYHIKFSLWKKGNVQGTTDIVPVKNVIIHHKFNANTYENDIALIEMKKLPFKEECFLPNPAVSAVCVPWSIQQFNPNHTCSISGWGRMRDGSPATVLLWANVSLIDNCKKYYKERFMDGMMCAGDLEGLVDSCQGDSGGPLVCQDSLGISYLWGIVSWGEKCGQANYPGVYTQVAHYFEWIRGHTSWPAITKYNL</sequence>
<dbReference type="EMBL" id="CM055735">
    <property type="protein sequence ID" value="KAJ8008574.1"/>
    <property type="molecule type" value="Genomic_DNA"/>
</dbReference>
<comment type="caution">
    <text evidence="1">The sequence shown here is derived from an EMBL/GenBank/DDBJ whole genome shotgun (WGS) entry which is preliminary data.</text>
</comment>